<dbReference type="AlphaFoldDB" id="A0A6P5GVI9"/>
<dbReference type="PROSITE" id="PS50096">
    <property type="entry name" value="IQ"/>
    <property type="match status" value="1"/>
</dbReference>
<feature type="region of interest" description="Disordered" evidence="3">
    <location>
        <begin position="151"/>
        <end position="196"/>
    </location>
</feature>
<keyword evidence="5" id="KW-1185">Reference proteome</keyword>
<feature type="domain" description="BAG" evidence="4">
    <location>
        <begin position="76"/>
        <end position="150"/>
    </location>
</feature>
<dbReference type="Pfam" id="PF00612">
    <property type="entry name" value="IQ"/>
    <property type="match status" value="1"/>
</dbReference>
<dbReference type="RefSeq" id="XP_020111914.1">
    <property type="nucleotide sequence ID" value="XM_020256325.1"/>
</dbReference>
<keyword evidence="1" id="KW-0143">Chaperone</keyword>
<dbReference type="GO" id="GO:0006457">
    <property type="term" value="P:protein folding"/>
    <property type="evidence" value="ECO:0007669"/>
    <property type="project" value="TreeGrafter"/>
</dbReference>
<protein>
    <submittedName>
        <fullName evidence="6">Uncharacterized protein LOC109726618</fullName>
    </submittedName>
</protein>
<dbReference type="SMART" id="SM00015">
    <property type="entry name" value="IQ"/>
    <property type="match status" value="1"/>
</dbReference>
<dbReference type="InterPro" id="IPR003103">
    <property type="entry name" value="BAG_domain"/>
</dbReference>
<dbReference type="InterPro" id="IPR040400">
    <property type="entry name" value="BAG5/6/7/8"/>
</dbReference>
<dbReference type="Gene3D" id="1.20.58.120">
    <property type="entry name" value="BAG domain"/>
    <property type="match status" value="1"/>
</dbReference>
<feature type="region of interest" description="Disordered" evidence="3">
    <location>
        <begin position="1"/>
        <end position="33"/>
    </location>
</feature>
<dbReference type="GO" id="GO:0051087">
    <property type="term" value="F:protein-folding chaperone binding"/>
    <property type="evidence" value="ECO:0007669"/>
    <property type="project" value="InterPro"/>
</dbReference>
<dbReference type="Proteomes" id="UP000515123">
    <property type="component" value="Linkage group 21"/>
</dbReference>
<dbReference type="GeneID" id="109726618"/>
<evidence type="ECO:0000256" key="3">
    <source>
        <dbReference type="SAM" id="MobiDB-lite"/>
    </source>
</evidence>
<feature type="coiled-coil region" evidence="2">
    <location>
        <begin position="260"/>
        <end position="290"/>
    </location>
</feature>
<dbReference type="GO" id="GO:0009506">
    <property type="term" value="C:plasmodesma"/>
    <property type="evidence" value="ECO:0007669"/>
    <property type="project" value="TreeGrafter"/>
</dbReference>
<evidence type="ECO:0000259" key="4">
    <source>
        <dbReference type="PROSITE" id="PS51035"/>
    </source>
</evidence>
<sequence>MESFFYGDPWNPRRPRYAAPTPDPKPKPKPRVVSIPVHCVDSDATAAPPPPRRVVRQEEAALRIQRVFRGFLVRRDLERVRRIAAEVDEAERRIPADAAAIGADARERVRVGEMLMGLLLRLDSVRGVREYRRKVIRRVIALQEAVDSIPPADSAVETPNSETLEDAMDETPKRSDLHGQEEESESGDEEDAPNSAPMEAEIAADDSSSQRSDLCGVGIALPMEGALEEEEEEGRRRGAGGMERLVAELCERSAEQCRIMAGLVERVERLERAMRRMETTTKKKKKKKNTAKLLGQKRVCFE</sequence>
<organism evidence="5 6">
    <name type="scientific">Ananas comosus</name>
    <name type="common">Pineapple</name>
    <name type="synonym">Ananas ananas</name>
    <dbReference type="NCBI Taxonomy" id="4615"/>
    <lineage>
        <taxon>Eukaryota</taxon>
        <taxon>Viridiplantae</taxon>
        <taxon>Streptophyta</taxon>
        <taxon>Embryophyta</taxon>
        <taxon>Tracheophyta</taxon>
        <taxon>Spermatophyta</taxon>
        <taxon>Magnoliopsida</taxon>
        <taxon>Liliopsida</taxon>
        <taxon>Poales</taxon>
        <taxon>Bromeliaceae</taxon>
        <taxon>Bromelioideae</taxon>
        <taxon>Ananas</taxon>
    </lineage>
</organism>
<dbReference type="PANTHER" id="PTHR33322">
    <property type="entry name" value="BAG DOMAIN CONTAINING PROTEIN, EXPRESSED"/>
    <property type="match status" value="1"/>
</dbReference>
<dbReference type="Pfam" id="PF02179">
    <property type="entry name" value="BAG"/>
    <property type="match status" value="1"/>
</dbReference>
<feature type="compositionally biased region" description="Acidic residues" evidence="3">
    <location>
        <begin position="182"/>
        <end position="192"/>
    </location>
</feature>
<accession>A0A6P5GVI9</accession>
<dbReference type="PROSITE" id="PS51035">
    <property type="entry name" value="BAG"/>
    <property type="match status" value="1"/>
</dbReference>
<feature type="compositionally biased region" description="Basic and acidic residues" evidence="3">
    <location>
        <begin position="170"/>
        <end position="181"/>
    </location>
</feature>
<dbReference type="SMART" id="SM00264">
    <property type="entry name" value="BAG"/>
    <property type="match status" value="1"/>
</dbReference>
<dbReference type="InterPro" id="IPR000048">
    <property type="entry name" value="IQ_motif_EF-hand-BS"/>
</dbReference>
<gene>
    <name evidence="6" type="primary">LOC109726618</name>
</gene>
<dbReference type="OrthoDB" id="696633at2759"/>
<keyword evidence="2" id="KW-0175">Coiled coil</keyword>
<name>A0A6P5GVI9_ANACO</name>
<dbReference type="InterPro" id="IPR036533">
    <property type="entry name" value="BAG_dom_sf"/>
</dbReference>
<evidence type="ECO:0000256" key="2">
    <source>
        <dbReference type="SAM" id="Coils"/>
    </source>
</evidence>
<dbReference type="PANTHER" id="PTHR33322:SF4">
    <property type="entry name" value="BAG DOMAIN CONTAINING PROTEIN, EXPRESSED"/>
    <property type="match status" value="1"/>
</dbReference>
<reference evidence="6" key="2">
    <citation type="submission" date="2025-08" db="UniProtKB">
        <authorList>
            <consortium name="RefSeq"/>
        </authorList>
    </citation>
    <scope>IDENTIFICATION</scope>
    <source>
        <tissue evidence="6">Leaf</tissue>
    </source>
</reference>
<evidence type="ECO:0000256" key="1">
    <source>
        <dbReference type="ARBA" id="ARBA00023186"/>
    </source>
</evidence>
<dbReference type="CDD" id="cd23767">
    <property type="entry name" value="IQCD"/>
    <property type="match status" value="1"/>
</dbReference>
<dbReference type="SUPFAM" id="SSF63491">
    <property type="entry name" value="BAG domain"/>
    <property type="match status" value="1"/>
</dbReference>
<evidence type="ECO:0000313" key="6">
    <source>
        <dbReference type="RefSeq" id="XP_020111914.1"/>
    </source>
</evidence>
<proteinExistence type="predicted"/>
<evidence type="ECO:0000313" key="5">
    <source>
        <dbReference type="Proteomes" id="UP000515123"/>
    </source>
</evidence>
<reference evidence="5" key="1">
    <citation type="journal article" date="2015" name="Nat. Genet.">
        <title>The pineapple genome and the evolution of CAM photosynthesis.</title>
        <authorList>
            <person name="Ming R."/>
            <person name="VanBuren R."/>
            <person name="Wai C.M."/>
            <person name="Tang H."/>
            <person name="Schatz M.C."/>
            <person name="Bowers J.E."/>
            <person name="Lyons E."/>
            <person name="Wang M.L."/>
            <person name="Chen J."/>
            <person name="Biggers E."/>
            <person name="Zhang J."/>
            <person name="Huang L."/>
            <person name="Zhang L."/>
            <person name="Miao W."/>
            <person name="Zhang J."/>
            <person name="Ye Z."/>
            <person name="Miao C."/>
            <person name="Lin Z."/>
            <person name="Wang H."/>
            <person name="Zhou H."/>
            <person name="Yim W.C."/>
            <person name="Priest H.D."/>
            <person name="Zheng C."/>
            <person name="Woodhouse M."/>
            <person name="Edger P.P."/>
            <person name="Guyot R."/>
            <person name="Guo H.B."/>
            <person name="Guo H."/>
            <person name="Zheng G."/>
            <person name="Singh R."/>
            <person name="Sharma A."/>
            <person name="Min X."/>
            <person name="Zheng Y."/>
            <person name="Lee H."/>
            <person name="Gurtowski J."/>
            <person name="Sedlazeck F.J."/>
            <person name="Harkess A."/>
            <person name="McKain M.R."/>
            <person name="Liao Z."/>
            <person name="Fang J."/>
            <person name="Liu J."/>
            <person name="Zhang X."/>
            <person name="Zhang Q."/>
            <person name="Hu W."/>
            <person name="Qin Y."/>
            <person name="Wang K."/>
            <person name="Chen L.Y."/>
            <person name="Shirley N."/>
            <person name="Lin Y.R."/>
            <person name="Liu L.Y."/>
            <person name="Hernandez A.G."/>
            <person name="Wright C.L."/>
            <person name="Bulone V."/>
            <person name="Tuskan G.A."/>
            <person name="Heath K."/>
            <person name="Zee F."/>
            <person name="Moore P.H."/>
            <person name="Sunkar R."/>
            <person name="Leebens-Mack J.H."/>
            <person name="Mockler T."/>
            <person name="Bennetzen J.L."/>
            <person name="Freeling M."/>
            <person name="Sankoff D."/>
            <person name="Paterson A.H."/>
            <person name="Zhu X."/>
            <person name="Yang X."/>
            <person name="Smith J.A."/>
            <person name="Cushman J.C."/>
            <person name="Paull R.E."/>
            <person name="Yu Q."/>
        </authorList>
    </citation>
    <scope>NUCLEOTIDE SEQUENCE [LARGE SCALE GENOMIC DNA]</scope>
    <source>
        <strain evidence="5">cv. F153</strain>
    </source>
</reference>